<evidence type="ECO:0000313" key="2">
    <source>
        <dbReference type="EMBL" id="RNL60879.1"/>
    </source>
</evidence>
<sequence>MSVKQIVNRQYREQVNKASSSVRSLPMPKEGWIRTVRKALGMSGAQLGRKMGKTRAAISNIEKAELSGGVTIAAMEQLAEALGCRFVYAIVPEAQIEGVIEKQAEKKAEGLVRKANQHMALEAQSLESDKVAYEVDRLKQGFIKDAPADLWND</sequence>
<dbReference type="Pfam" id="PF01381">
    <property type="entry name" value="HTH_3"/>
    <property type="match status" value="1"/>
</dbReference>
<dbReference type="RefSeq" id="WP_123182910.1">
    <property type="nucleotide sequence ID" value="NZ_RHGB01000014.1"/>
</dbReference>
<dbReference type="InterPro" id="IPR010982">
    <property type="entry name" value="Lambda_DNA-bd_dom_sf"/>
</dbReference>
<dbReference type="SUPFAM" id="SSF47413">
    <property type="entry name" value="lambda repressor-like DNA-binding domains"/>
    <property type="match status" value="1"/>
</dbReference>
<name>A0ABX9W0E8_9GAMM</name>
<organism evidence="2 3">
    <name type="scientific">Zhongshania marina</name>
    <dbReference type="NCBI Taxonomy" id="2304603"/>
    <lineage>
        <taxon>Bacteria</taxon>
        <taxon>Pseudomonadati</taxon>
        <taxon>Pseudomonadota</taxon>
        <taxon>Gammaproteobacteria</taxon>
        <taxon>Cellvibrionales</taxon>
        <taxon>Spongiibacteraceae</taxon>
        <taxon>Zhongshania</taxon>
    </lineage>
</organism>
<keyword evidence="3" id="KW-1185">Reference proteome</keyword>
<dbReference type="NCBIfam" id="TIGR02612">
    <property type="entry name" value="mob_myst_A"/>
    <property type="match status" value="1"/>
</dbReference>
<feature type="domain" description="HTH cro/C1-type" evidence="1">
    <location>
        <begin position="33"/>
        <end position="89"/>
    </location>
</feature>
<comment type="caution">
    <text evidence="2">The sequence shown here is derived from an EMBL/GenBank/DDBJ whole genome shotgun (WGS) entry which is preliminary data.</text>
</comment>
<protein>
    <submittedName>
        <fullName evidence="2">Mobile mystery protein A</fullName>
    </submittedName>
</protein>
<dbReference type="EMBL" id="RHGB01000014">
    <property type="protein sequence ID" value="RNL60879.1"/>
    <property type="molecule type" value="Genomic_DNA"/>
</dbReference>
<dbReference type="Gene3D" id="1.10.260.40">
    <property type="entry name" value="lambda repressor-like DNA-binding domains"/>
    <property type="match status" value="1"/>
</dbReference>
<proteinExistence type="predicted"/>
<gene>
    <name evidence="2" type="ORF">D0911_12820</name>
</gene>
<evidence type="ECO:0000313" key="3">
    <source>
        <dbReference type="Proteomes" id="UP000274695"/>
    </source>
</evidence>
<dbReference type="Proteomes" id="UP000274695">
    <property type="component" value="Unassembled WGS sequence"/>
</dbReference>
<evidence type="ECO:0000259" key="1">
    <source>
        <dbReference type="PROSITE" id="PS50943"/>
    </source>
</evidence>
<dbReference type="InterPro" id="IPR013435">
    <property type="entry name" value="Mobile_mystery_prot_A"/>
</dbReference>
<dbReference type="SMART" id="SM00530">
    <property type="entry name" value="HTH_XRE"/>
    <property type="match status" value="1"/>
</dbReference>
<dbReference type="InterPro" id="IPR001387">
    <property type="entry name" value="Cro/C1-type_HTH"/>
</dbReference>
<dbReference type="CDD" id="cd00093">
    <property type="entry name" value="HTH_XRE"/>
    <property type="match status" value="1"/>
</dbReference>
<accession>A0ABX9W0E8</accession>
<dbReference type="PROSITE" id="PS50943">
    <property type="entry name" value="HTH_CROC1"/>
    <property type="match status" value="1"/>
</dbReference>
<reference evidence="2 3" key="1">
    <citation type="submission" date="2018-10" db="EMBL/GenBank/DDBJ databases">
        <title>Draft genome sequence of Zhongshania sp. DSW25-10.</title>
        <authorList>
            <person name="Oh J."/>
        </authorList>
    </citation>
    <scope>NUCLEOTIDE SEQUENCE [LARGE SCALE GENOMIC DNA]</scope>
    <source>
        <strain evidence="2 3">DSW25-10</strain>
    </source>
</reference>